<comment type="caution">
    <text evidence="1">The sequence shown here is derived from an EMBL/GenBank/DDBJ whole genome shotgun (WGS) entry which is preliminary data.</text>
</comment>
<dbReference type="AlphaFoldDB" id="A0A178IE05"/>
<proteinExistence type="predicted"/>
<accession>A0A178IE05</accession>
<evidence type="ECO:0000313" key="2">
    <source>
        <dbReference type="Proteomes" id="UP000078486"/>
    </source>
</evidence>
<dbReference type="Proteomes" id="UP000078486">
    <property type="component" value="Unassembled WGS sequence"/>
</dbReference>
<organism evidence="1 2">
    <name type="scientific">Termitidicoccus mucosus</name>
    <dbReference type="NCBI Taxonomy" id="1184151"/>
    <lineage>
        <taxon>Bacteria</taxon>
        <taxon>Pseudomonadati</taxon>
        <taxon>Verrucomicrobiota</taxon>
        <taxon>Opitutia</taxon>
        <taxon>Opitutales</taxon>
        <taxon>Opitutaceae</taxon>
        <taxon>Termitidicoccus</taxon>
    </lineage>
</organism>
<dbReference type="EMBL" id="LRRQ01000155">
    <property type="protein sequence ID" value="OAM87861.1"/>
    <property type="molecule type" value="Genomic_DNA"/>
</dbReference>
<protein>
    <submittedName>
        <fullName evidence="1">Uncharacterized protein</fullName>
    </submittedName>
</protein>
<evidence type="ECO:0000313" key="1">
    <source>
        <dbReference type="EMBL" id="OAM87861.1"/>
    </source>
</evidence>
<name>A0A178IE05_9BACT</name>
<reference evidence="1 2" key="1">
    <citation type="submission" date="2016-01" db="EMBL/GenBank/DDBJ databases">
        <title>High potential of lignocellulose degradation of a new Verrucomicrobia species.</title>
        <authorList>
            <person name="Wang Y."/>
            <person name="Shi Y."/>
            <person name="Qiu Z."/>
            <person name="Liu S."/>
            <person name="Yang H."/>
        </authorList>
    </citation>
    <scope>NUCLEOTIDE SEQUENCE [LARGE SCALE GENOMIC DNA]</scope>
    <source>
        <strain evidence="1 2">TSB47</strain>
    </source>
</reference>
<keyword evidence="2" id="KW-1185">Reference proteome</keyword>
<sequence length="79" mass="8881">MFNADKPTTTLLEDSCENDGGLSASEFDNRWRFAFLEISKYPCHRVGRDGPSPHRTKHAAPLHGILNLDKSSELIIELI</sequence>
<gene>
    <name evidence="1" type="ORF">AW736_20200</name>
</gene>